<evidence type="ECO:0000313" key="14">
    <source>
        <dbReference type="Proteomes" id="UP001162480"/>
    </source>
</evidence>
<dbReference type="PANTHER" id="PTHR23345:SF15">
    <property type="entry name" value="VITELLOGENIN 1-RELATED"/>
    <property type="match status" value="1"/>
</dbReference>
<dbReference type="InterPro" id="IPR015816">
    <property type="entry name" value="Vitellinogen_b-sht_N"/>
</dbReference>
<accession>A0AA36FNC4</accession>
<feature type="chain" id="PRO_5041292803" evidence="10">
    <location>
        <begin position="20"/>
        <end position="3657"/>
    </location>
</feature>
<feature type="signal peptide" evidence="10">
    <location>
        <begin position="1"/>
        <end position="19"/>
    </location>
</feature>
<dbReference type="GO" id="GO:0045735">
    <property type="term" value="F:nutrient reservoir activity"/>
    <property type="evidence" value="ECO:0007669"/>
    <property type="project" value="UniProtKB-KW"/>
</dbReference>
<dbReference type="SUPFAM" id="SSF48431">
    <property type="entry name" value="Lipovitellin-phosvitin complex, superhelical domain"/>
    <property type="match status" value="1"/>
</dbReference>
<dbReference type="EMBL" id="OX597841">
    <property type="protein sequence ID" value="CAI9743194.1"/>
    <property type="molecule type" value="Genomic_DNA"/>
</dbReference>
<keyword evidence="14" id="KW-1185">Reference proteome</keyword>
<dbReference type="InterPro" id="IPR015819">
    <property type="entry name" value="Lipid_transp_b-sht_shell"/>
</dbReference>
<dbReference type="Pfam" id="PF08742">
    <property type="entry name" value="C8"/>
    <property type="match status" value="1"/>
</dbReference>
<gene>
    <name evidence="13" type="ORF">OCTVUL_1B028282</name>
</gene>
<evidence type="ECO:0000256" key="9">
    <source>
        <dbReference type="PROSITE-ProRule" id="PRU00557"/>
    </source>
</evidence>
<dbReference type="SMART" id="SM01169">
    <property type="entry name" value="DUF1943"/>
    <property type="match status" value="1"/>
</dbReference>
<organism evidence="13 14">
    <name type="scientific">Octopus vulgaris</name>
    <name type="common">Common octopus</name>
    <dbReference type="NCBI Taxonomy" id="6645"/>
    <lineage>
        <taxon>Eukaryota</taxon>
        <taxon>Metazoa</taxon>
        <taxon>Spiralia</taxon>
        <taxon>Lophotrochozoa</taxon>
        <taxon>Mollusca</taxon>
        <taxon>Cephalopoda</taxon>
        <taxon>Coleoidea</taxon>
        <taxon>Octopodiformes</taxon>
        <taxon>Octopoda</taxon>
        <taxon>Incirrata</taxon>
        <taxon>Octopodidae</taxon>
        <taxon>Octopus</taxon>
    </lineage>
</organism>
<evidence type="ECO:0000313" key="13">
    <source>
        <dbReference type="EMBL" id="CAI9743194.1"/>
    </source>
</evidence>
<keyword evidence="3" id="KW-0964">Secreted</keyword>
<evidence type="ECO:0000256" key="4">
    <source>
        <dbReference type="ARBA" id="ARBA00022729"/>
    </source>
</evidence>
<dbReference type="InterPro" id="IPR011030">
    <property type="entry name" value="Lipovitellin_superhlx_dom"/>
</dbReference>
<evidence type="ECO:0000256" key="3">
    <source>
        <dbReference type="ARBA" id="ARBA00022525"/>
    </source>
</evidence>
<dbReference type="Gene3D" id="2.20.80.10">
    <property type="entry name" value="Lipovitellin-phosvitin complex, chain A, domain 4"/>
    <property type="match status" value="1"/>
</dbReference>
<dbReference type="Pfam" id="PF09172">
    <property type="entry name" value="Vit_open_b-sht"/>
    <property type="match status" value="1"/>
</dbReference>
<dbReference type="InterPro" id="IPR050733">
    <property type="entry name" value="Vitellogenin/Apolipophorin"/>
</dbReference>
<protein>
    <submittedName>
        <fullName evidence="13">Apolipophorins-like</fullName>
    </submittedName>
</protein>
<dbReference type="SMART" id="SM00638">
    <property type="entry name" value="LPD_N"/>
    <property type="match status" value="1"/>
</dbReference>
<dbReference type="GO" id="GO:0005576">
    <property type="term" value="C:extracellular region"/>
    <property type="evidence" value="ECO:0007669"/>
    <property type="project" value="UniProtKB-SubCell"/>
</dbReference>
<keyword evidence="5" id="KW-0758">Storage protein</keyword>
<dbReference type="Gene3D" id="2.20.50.20">
    <property type="entry name" value="Lipovitellin. Chain A, domain 3"/>
    <property type="match status" value="1"/>
</dbReference>
<dbReference type="Gene3D" id="1.25.10.20">
    <property type="entry name" value="Vitellinogen, superhelical"/>
    <property type="match status" value="1"/>
</dbReference>
<keyword evidence="4 10" id="KW-0732">Signal</keyword>
<dbReference type="CDD" id="cd00198">
    <property type="entry name" value="vWFA"/>
    <property type="match status" value="1"/>
</dbReference>
<evidence type="ECO:0000256" key="7">
    <source>
        <dbReference type="ARBA" id="ARBA00023157"/>
    </source>
</evidence>
<evidence type="ECO:0000259" key="11">
    <source>
        <dbReference type="PROSITE" id="PS51211"/>
    </source>
</evidence>
<evidence type="ECO:0000256" key="10">
    <source>
        <dbReference type="SAM" id="SignalP"/>
    </source>
</evidence>
<keyword evidence="8" id="KW-0325">Glycoprotein</keyword>
<dbReference type="Pfam" id="PF01347">
    <property type="entry name" value="Vitellogenin_N"/>
    <property type="match status" value="1"/>
</dbReference>
<evidence type="ECO:0000259" key="12">
    <source>
        <dbReference type="PROSITE" id="PS51233"/>
    </source>
</evidence>
<name>A0AA36FNC4_OCTVU</name>
<dbReference type="Proteomes" id="UP001162480">
    <property type="component" value="Chromosome 28"/>
</dbReference>
<dbReference type="SUPFAM" id="SSF56968">
    <property type="entry name" value="Lipovitellin-phosvitin complex, beta-sheet shell regions"/>
    <property type="match status" value="2"/>
</dbReference>
<dbReference type="InterPro" id="IPR001846">
    <property type="entry name" value="VWF_type-D"/>
</dbReference>
<keyword evidence="2" id="KW-0813">Transport</keyword>
<dbReference type="InterPro" id="IPR001747">
    <property type="entry name" value="Vitellogenin_N"/>
</dbReference>
<evidence type="ECO:0000256" key="5">
    <source>
        <dbReference type="ARBA" id="ARBA00022761"/>
    </source>
</evidence>
<dbReference type="InterPro" id="IPR036465">
    <property type="entry name" value="vWFA_dom_sf"/>
</dbReference>
<dbReference type="Pfam" id="PF00094">
    <property type="entry name" value="VWD"/>
    <property type="match status" value="1"/>
</dbReference>
<dbReference type="SMART" id="SM00216">
    <property type="entry name" value="VWD"/>
    <property type="match status" value="1"/>
</dbReference>
<dbReference type="InterPro" id="IPR015817">
    <property type="entry name" value="Vitellinogen_open_b-sht_sub1"/>
</dbReference>
<comment type="caution">
    <text evidence="9">Lacks conserved residue(s) required for the propagation of feature annotation.</text>
</comment>
<dbReference type="Pfam" id="PF06448">
    <property type="entry name" value="DUF1081"/>
    <property type="match status" value="1"/>
</dbReference>
<dbReference type="SUPFAM" id="SSF53300">
    <property type="entry name" value="vWA-like"/>
    <property type="match status" value="1"/>
</dbReference>
<dbReference type="Gene3D" id="2.30.230.10">
    <property type="entry name" value="Lipovitellin, beta-sheet shell regions, chain A"/>
    <property type="match status" value="1"/>
</dbReference>
<proteinExistence type="predicted"/>
<evidence type="ECO:0000256" key="1">
    <source>
        <dbReference type="ARBA" id="ARBA00004613"/>
    </source>
</evidence>
<dbReference type="PROSITE" id="PS51211">
    <property type="entry name" value="VITELLOGENIN"/>
    <property type="match status" value="1"/>
</dbReference>
<keyword evidence="6" id="KW-0445">Lipid transport</keyword>
<feature type="domain" description="VWFD" evidence="12">
    <location>
        <begin position="3065"/>
        <end position="3244"/>
    </location>
</feature>
<dbReference type="InterPro" id="IPR014853">
    <property type="entry name" value="VWF/SSPO/ZAN-like_Cys-rich_dom"/>
</dbReference>
<keyword evidence="7" id="KW-1015">Disulfide bond</keyword>
<evidence type="ECO:0000256" key="6">
    <source>
        <dbReference type="ARBA" id="ARBA00023055"/>
    </source>
</evidence>
<feature type="domain" description="Vitellogenin" evidence="11">
    <location>
        <begin position="45"/>
        <end position="680"/>
    </location>
</feature>
<dbReference type="PANTHER" id="PTHR23345">
    <property type="entry name" value="VITELLOGENIN-RELATED"/>
    <property type="match status" value="1"/>
</dbReference>
<dbReference type="GO" id="GO:0005319">
    <property type="term" value="F:lipid transporter activity"/>
    <property type="evidence" value="ECO:0007669"/>
    <property type="project" value="InterPro"/>
</dbReference>
<reference evidence="13" key="1">
    <citation type="submission" date="2023-08" db="EMBL/GenBank/DDBJ databases">
        <authorList>
            <person name="Alioto T."/>
            <person name="Alioto T."/>
            <person name="Gomez Garrido J."/>
        </authorList>
    </citation>
    <scope>NUCLEOTIDE SEQUENCE</scope>
</reference>
<sequence length="3657" mass="418714">MELTYAHLVSALLIGLTISGPVNLNLFKDDKTCAKRCIAVKTVDYEVGNAYRYIYSATSKTLIAGASENTAFVKIDTDVEIETTSPCDFVMRLKNTKLSDSEEKSAKHSLQIKFGDTLQEHPLRFSFQGGRIEDLCPNHDEPTWSLNIKRGILSSLQSAMEGFVNNQTFTETDVNGDCETQYSAVHTSRDYTIRKTKDLTKCKHRQKYDTTIQSIGYALDSGIQSLPILKSRYECQQKINKRKRHLLESVCTETNLFRPFSSGENGASNVNMQSLKFAGITPSSNTPINIINYRTDLIYEHEDGETKEDLMTEILNHLRTICQEMQDDVRPGTPSNFYKLVKLMRQVDISALNSLYTMAENKKICEKNYRKLTELFMDAIPMLGTVASVDFMTSKILNGAVSYNREILWIASFPFIPNPKKTMLEIMRPLIDGTSVWDNTILAVSSVVNSYCQDNPRCADDNAVKEIISVIEKIIGDCKWKEEKPQQFRPRQSPRGPPSRAILYALKALGNIGRSESIGRTLTRCFTISTNPVDVRLAAIDAFRRVPCGASRMDLEYLFDDVSEDSEIRINAYLALMKCPTERLLTKIHESLRSEKSNQVKSFILSHLKNLKTTSDPHFQNIRAILEDHDLGTDSSGSDMDVRKYSRNYEGSMFFDSIGAGAKIDSNVIFSSKSFVPRSGNVNLTLDIFGQAVNLLELGGRIEGLEYFLESYFGPSGHLKSKSGSDSNSRFPIPGIDDKYKPTIDKLQGSAYFRLFGNELGYWRMNDAPSTSWLKDININKLMQQFVKESQTSFSKSAMLLDMKMVVPTCVGLPLNLSFAATSSVKLEAMGKIEMPSFKNIEIVGSLSPSAAIDVTGEMSVDAFASKAGVRMTTVAHTNTAAKVTFSMKDRQIVMSSLELPKNKMEVINVKSDFFIVHRKTEEKQKMIQKNSMNKSKCTSAAFGKITGLEVCMQVQYSNASTEKQSPFFPLTGPMVLKLDVSNKDLPKGYRMEAKLIQAQKFGFHIDTPDSKTNRKISAEVDIGQTDAHIEIDSPWRKLTFTGKSGAMPDFQLSGEFQMDYKNQKIDKYGASLTMLKTRAKQVVKWTPKFEIYTPSKQWVAEGKIEKIQDKKLNVDLSALGFFNQNVSLKFSAERVKKNYRSFISLRLNEKRYSADTNFAATPKGRGTIYSGRVGIMLPSREPIKLSSQVTYNPGVKMGFVFGVENVFTSKVQASALAIFNKKKMENILKFNLKSPKLTLKGKGNVQLKSAYFGAHLECNYVLYKHKDKVTFDAKLRDESNPDAMRYRANLSFTSQMSPKRNVLIIGKFNRNSKRIETAMDIHLGKKNPEILQTQVIVNHDFASKEKTLNYYMKIKDEKRDLDFELDLDHNHQDNFLLNNIASTMKIMYASSKSIKLNFKHNVQREGDAKKYGGIGGMKGCKTVLEVTHLKQKMTISNQLKKEHLRNYENTLSVNWFDGKEVNFETKYMQNDGGVISIKNSLLLPNRKQIKLDCSVAFAETRYKLGGAFMAEAGAISKDQHSYAFDGDISLKHESVDASFLVGWAPSKEVKVKINRSLFKTSGSTSAVATLELFLPWKGFEHITYSCTVTYMRDSFAMKYETKFKDFYSLATWKWYYNTLNAEYTETRDMKGEKISAHYKLVNNKKMFKFLAELKAKQVNFRLKTSLEKETVKNFQFDFMYNANNFRMQSDIRAVHDPRNFNFFSNGTAQLTVGNKDIFNSMYSVVKKSDKTIIKGNFDMKMQKEHHKGKTEFVLTRVKDNIDGKFSVHYNDKLIVSLSQLYKHKQDDVFLKTEMALFTGEVLTITTDVKLSRRKTLHSEILLRRVDKSVANITIESSLKFEASKSLDAKLQITTNHQYLNNFFTHLVYRKKKDVDKITSKMNIFGTKINTVASLEGSDWFKKSMSVKVNRNGFDVVSISGNYEFDPVGDLMIRVKGSTKQISELDQFGFSLQHLISSRALSKSKEKNHLQIEAFAKVDGEKYEFITKGKYFTNLLVTVSTPTPSHSFSLNMEHDYKNKIDIEMKLIYNDVPYVITFQKAELRFDMKFTASLPPFKEFKVNFSGGMGKNKKGDFKFRASYSKHFIQTDISVSFRNFLEMSLVSSFDILSVTGSGEVKLTHYLDQLFTQFSVNLKYDVKEINFEIMAKREVFIIKLNTPYDFNISVEINDMSIESTDLKLIVKTPWSNKRTVKYFHKKVNDNNSLLGLNVKNANNVPEFTIDISTALQPMYKADVVVTRENKSKKYIFKVRLDPDMPERIGSLHVELPEEVMPGKVFDANFKQVSSSFSASFVYHRMEYEIELKSLKDKYLAKIKCNWDKDDKISKFVADIQFLNKYNMKKLEVTINHPARSFGFSVEMKTSREMAQILTNIHWDIEKDKKITFAIGGIRREVYLKIFYPQRILKFVVGFDDTKTTRPFMVAFLWDADRDDNKKLMLTIHTMKHDGSFSSDVAINLMPAKKIIQWTNDVTWGRTDKLFYVKSIINIDHDPKKSAEMAFGLMRENTRYGGGYRLFVSANRPLLKYGVNLELRALSPANLGIEFSYVSARGDERTFALNGNYNPMAREFNITMRSPLKNVWWIFNTRMDKDYEFSFVKREGDQSTMESYMIISPSRKSMKMKIDYDKQDPAKSYLIDANVMSDKLFIVKASQAKTDRTDVDMRFRLNNEILHSNIKWRPDMTDYLMNFLMINFQQSMKQMKMFTMQAEMMIKGELMQLVGVTAAVAKPDINRIGSYLKGEMSKVMQDTHETNNELYEMYNRNYLNVKYAVTVTLRSMERMGQRVNYYVARASMWARGQLNQFEKDLGLWFNTAVHNVLNVYPTTVALFAGKVTKQTMMAMQQWYEEWSKWHFETFKKFDSLSVQEILDQIRYNRYFHIVELISEGDWPRLSYFLFQQSESYMQGLAHTIRFGIDTFHSANFALRRSIAYLSKQPLTQDIIELCNEIHEKALWAWRYWGFDQSADIIHAKVKSYLMARSAELKRQIFHMDQMNVLMLDLHRGRIEFDISLTLPKLVINTTRHVIQAWNTISQFVTVIDEWVVQCLASMASLYTSASNSDFSDLIPPFKATASLFNDQHYITFDGQYNKFKGECSYVLTRDFVDNNFTVIVNYQNEDDWNSKIDSILFYNGDQKIEILNSYTVRYNSRPVNLPLRLSDATILRLGPVIKVTSEKGLELEYNPLQGFLIVEISGWYFGKVAGLFGTYNNEYYDELTPSNTRPGRVNNVAPNEDDMAQLAYSWATPGCRSRENLADPDIGDESMSDCADLFNSTSSPFSGCFDWVEPQNYYQMCVTRQSTDGDICSSAQFYTRQCARQGIYLTIPDYCVSCQESTGYWPTEDEVILTTTTTEDGRSVWDSKNSADIIFVVEERKCNQKTANAIKDLAESLDDIFYKSGMKHIRYGLVGFGGKNMPEQYARTLGSELLFSASSFSNILPEIKYDGFAGSDPMAAVQFATKYPFRSGLRKTIVLLSCTPSVEKTATYYEAFEELKKLDIALHLLQDYTFRNTQNRNTKTILYGVDRNQAFARKEVEEELFDSIQIPKDYYGQLALASNGSLFDARVLAKQTEQRSFVSRFAQRIADSVEVDPCLQCQCTITDMGVAQPQCPRCSHVSDPSYFSLGQTFFRQELTIDESIKEQFSLYWKRFKKAPAGAKNRPHKNRT</sequence>
<comment type="subcellular location">
    <subcellularLocation>
        <location evidence="1">Secreted</location>
    </subcellularLocation>
</comment>
<dbReference type="InterPro" id="IPR009454">
    <property type="entry name" value="Lipid_transpt_open_b-sht"/>
</dbReference>
<dbReference type="InterPro" id="IPR015255">
    <property type="entry name" value="Vitellinogen_open_b-sht"/>
</dbReference>
<evidence type="ECO:0000256" key="2">
    <source>
        <dbReference type="ARBA" id="ARBA00022448"/>
    </source>
</evidence>
<dbReference type="PROSITE" id="PS51233">
    <property type="entry name" value="VWFD"/>
    <property type="match status" value="1"/>
</dbReference>
<evidence type="ECO:0000256" key="8">
    <source>
        <dbReference type="ARBA" id="ARBA00023180"/>
    </source>
</evidence>